<proteinExistence type="predicted"/>
<organism evidence="2 3">
    <name type="scientific">Popillia japonica</name>
    <name type="common">Japanese beetle</name>
    <dbReference type="NCBI Taxonomy" id="7064"/>
    <lineage>
        <taxon>Eukaryota</taxon>
        <taxon>Metazoa</taxon>
        <taxon>Ecdysozoa</taxon>
        <taxon>Arthropoda</taxon>
        <taxon>Hexapoda</taxon>
        <taxon>Insecta</taxon>
        <taxon>Pterygota</taxon>
        <taxon>Neoptera</taxon>
        <taxon>Endopterygota</taxon>
        <taxon>Coleoptera</taxon>
        <taxon>Polyphaga</taxon>
        <taxon>Scarabaeiformia</taxon>
        <taxon>Scarabaeidae</taxon>
        <taxon>Rutelinae</taxon>
        <taxon>Popillia</taxon>
    </lineage>
</organism>
<evidence type="ECO:0000313" key="3">
    <source>
        <dbReference type="Proteomes" id="UP001458880"/>
    </source>
</evidence>
<evidence type="ECO:0000313" key="2">
    <source>
        <dbReference type="EMBL" id="KAK9688260.1"/>
    </source>
</evidence>
<dbReference type="Proteomes" id="UP001458880">
    <property type="component" value="Unassembled WGS sequence"/>
</dbReference>
<comment type="caution">
    <text evidence="2">The sequence shown here is derived from an EMBL/GenBank/DDBJ whole genome shotgun (WGS) entry which is preliminary data.</text>
</comment>
<gene>
    <name evidence="2" type="ORF">QE152_g35675</name>
</gene>
<dbReference type="AlphaFoldDB" id="A0AAW1IFH0"/>
<feature type="region of interest" description="Disordered" evidence="1">
    <location>
        <begin position="1"/>
        <end position="26"/>
    </location>
</feature>
<accession>A0AAW1IFH0</accession>
<sequence>MGSMSSSCTNTSQRSKNDTNISTPSPASCLPVECISSKCTSFLESIPIYKSEKIEEQQCNNLHENTITSTPKKIKVDICNRINTSLDITSIEKSEHDIHRLLNVFHKTKDTMCARQTDYTEIEQPNVSQTDSALDTMYEDISSSDIIDKDNSTECARKNLIQDDASKINQEINIFQPNWLPELNQNTSLSNNTNTDNVRIPQNGTRRSLSMTLRHNPRKVSRSKFEKSLFVYIEEENSEEIGVVETKKRRRRTVNSVYPKNKRRKLFSMESWIAIMSQENEEM</sequence>
<evidence type="ECO:0000256" key="1">
    <source>
        <dbReference type="SAM" id="MobiDB-lite"/>
    </source>
</evidence>
<reference evidence="2 3" key="1">
    <citation type="journal article" date="2024" name="BMC Genomics">
        <title>De novo assembly and annotation of Popillia japonica's genome with initial clues to its potential as an invasive pest.</title>
        <authorList>
            <person name="Cucini C."/>
            <person name="Boschi S."/>
            <person name="Funari R."/>
            <person name="Cardaioli E."/>
            <person name="Iannotti N."/>
            <person name="Marturano G."/>
            <person name="Paoli F."/>
            <person name="Bruttini M."/>
            <person name="Carapelli A."/>
            <person name="Frati F."/>
            <person name="Nardi F."/>
        </authorList>
    </citation>
    <scope>NUCLEOTIDE SEQUENCE [LARGE SCALE GENOMIC DNA]</scope>
    <source>
        <strain evidence="2">DMR45628</strain>
    </source>
</reference>
<protein>
    <submittedName>
        <fullName evidence="2">Uncharacterized protein</fullName>
    </submittedName>
</protein>
<keyword evidence="3" id="KW-1185">Reference proteome</keyword>
<name>A0AAW1IFH0_POPJA</name>
<dbReference type="EMBL" id="JASPKY010000598">
    <property type="protein sequence ID" value="KAK9688260.1"/>
    <property type="molecule type" value="Genomic_DNA"/>
</dbReference>